<name>C1FGV5_MICCC</name>
<gene>
    <name evidence="2" type="ORF">MICPUN_61009</name>
</gene>
<dbReference type="STRING" id="296587.C1FGV5"/>
<dbReference type="PANTHER" id="PTHR47744">
    <property type="entry name" value="OS05G0526300 PROTEIN"/>
    <property type="match status" value="1"/>
</dbReference>
<reference evidence="2 3" key="1">
    <citation type="journal article" date="2009" name="Science">
        <title>Green evolution and dynamic adaptations revealed by genomes of the marine picoeukaryotes Micromonas.</title>
        <authorList>
            <person name="Worden A.Z."/>
            <person name="Lee J.H."/>
            <person name="Mock T."/>
            <person name="Rouze P."/>
            <person name="Simmons M.P."/>
            <person name="Aerts A.L."/>
            <person name="Allen A.E."/>
            <person name="Cuvelier M.L."/>
            <person name="Derelle E."/>
            <person name="Everett M.V."/>
            <person name="Foulon E."/>
            <person name="Grimwood J."/>
            <person name="Gundlach H."/>
            <person name="Henrissat B."/>
            <person name="Napoli C."/>
            <person name="McDonald S.M."/>
            <person name="Parker M.S."/>
            <person name="Rombauts S."/>
            <person name="Salamov A."/>
            <person name="Von Dassow P."/>
            <person name="Badger J.H."/>
            <person name="Coutinho P.M."/>
            <person name="Demir E."/>
            <person name="Dubchak I."/>
            <person name="Gentemann C."/>
            <person name="Eikrem W."/>
            <person name="Gready J.E."/>
            <person name="John U."/>
            <person name="Lanier W."/>
            <person name="Lindquist E.A."/>
            <person name="Lucas S."/>
            <person name="Mayer K.F."/>
            <person name="Moreau H."/>
            <person name="Not F."/>
            <person name="Otillar R."/>
            <person name="Panaud O."/>
            <person name="Pangilinan J."/>
            <person name="Paulsen I."/>
            <person name="Piegu B."/>
            <person name="Poliakov A."/>
            <person name="Robbens S."/>
            <person name="Schmutz J."/>
            <person name="Toulza E."/>
            <person name="Wyss T."/>
            <person name="Zelensky A."/>
            <person name="Zhou K."/>
            <person name="Armbrust E.V."/>
            <person name="Bhattacharya D."/>
            <person name="Goodenough U.W."/>
            <person name="Van de Peer Y."/>
            <person name="Grigoriev I.V."/>
        </authorList>
    </citation>
    <scope>NUCLEOTIDE SEQUENCE [LARGE SCALE GENOMIC DNA]</scope>
    <source>
        <strain evidence="3">RCC299 / NOUM17</strain>
    </source>
</reference>
<sequence length="315" mass="35612">MPGGRRNPHEFGGGAQLSDSDACLTAEKYRRLRIGAAIARGQPTEVAVAFSELAVLLDDWWSDWRSEKDARELIFEDLMAAARAMATIGGQRQLDAGSRLLKSAQRVLKAQKKSAVEKEYKRSAVARKRSEKRGAFDSDEDEDGPTQFTELPQDIMDLVFRKLYAWDLARAACVSRSWRDTARRTLGSYGSYGRGYPNPNELKWEHFAARTPCAIAECRTPHWSSEGFEFDCLVSDKRSPDGKRCRIVQPAIISSGEDGVPTPRMRRENLEVTDLYMYSKRMLRDYLYGVPDSSDEDTDSSEGEMGTKFWRLPTI</sequence>
<dbReference type="InterPro" id="IPR057039">
    <property type="entry name" value="At5g52880_ARM"/>
</dbReference>
<dbReference type="PROSITE" id="PS50181">
    <property type="entry name" value="FBOX"/>
    <property type="match status" value="1"/>
</dbReference>
<feature type="domain" description="F-box" evidence="1">
    <location>
        <begin position="145"/>
        <end position="192"/>
    </location>
</feature>
<keyword evidence="3" id="KW-1185">Reference proteome</keyword>
<dbReference type="OrthoDB" id="542881at2759"/>
<dbReference type="AlphaFoldDB" id="C1FGV5"/>
<dbReference type="Proteomes" id="UP000002009">
    <property type="component" value="Chromosome 8"/>
</dbReference>
<dbReference type="RefSeq" id="XP_002508069.1">
    <property type="nucleotide sequence ID" value="XM_002508023.1"/>
</dbReference>
<dbReference type="SUPFAM" id="SSF81383">
    <property type="entry name" value="F-box domain"/>
    <property type="match status" value="1"/>
</dbReference>
<dbReference type="KEGG" id="mis:MICPUN_61009"/>
<dbReference type="InterPro" id="IPR001810">
    <property type="entry name" value="F-box_dom"/>
</dbReference>
<dbReference type="InterPro" id="IPR036047">
    <property type="entry name" value="F-box-like_dom_sf"/>
</dbReference>
<dbReference type="Pfam" id="PF12937">
    <property type="entry name" value="F-box-like"/>
    <property type="match status" value="1"/>
</dbReference>
<dbReference type="CDD" id="cd09917">
    <property type="entry name" value="F-box_SF"/>
    <property type="match status" value="1"/>
</dbReference>
<dbReference type="Gene3D" id="1.20.1280.50">
    <property type="match status" value="1"/>
</dbReference>
<evidence type="ECO:0000313" key="3">
    <source>
        <dbReference type="Proteomes" id="UP000002009"/>
    </source>
</evidence>
<dbReference type="InParanoid" id="C1FGV5"/>
<organism evidence="2 3">
    <name type="scientific">Micromonas commoda (strain RCC299 / NOUM17 / CCMP2709)</name>
    <name type="common">Picoplanktonic green alga</name>
    <dbReference type="NCBI Taxonomy" id="296587"/>
    <lineage>
        <taxon>Eukaryota</taxon>
        <taxon>Viridiplantae</taxon>
        <taxon>Chlorophyta</taxon>
        <taxon>Mamiellophyceae</taxon>
        <taxon>Mamiellales</taxon>
        <taxon>Mamiellaceae</taxon>
        <taxon>Micromonas</taxon>
    </lineage>
</organism>
<dbReference type="EMBL" id="CP001575">
    <property type="protein sequence ID" value="ACO69327.1"/>
    <property type="molecule type" value="Genomic_DNA"/>
</dbReference>
<dbReference type="PANTHER" id="PTHR47744:SF1">
    <property type="entry name" value="OS05G0526300 PROTEIN"/>
    <property type="match status" value="1"/>
</dbReference>
<protein>
    <submittedName>
        <fullName evidence="2">Cyclin like protein</fullName>
    </submittedName>
</protein>
<proteinExistence type="predicted"/>
<dbReference type="GeneID" id="8245983"/>
<accession>C1FGV5</accession>
<evidence type="ECO:0000259" key="1">
    <source>
        <dbReference type="PROSITE" id="PS50181"/>
    </source>
</evidence>
<dbReference type="eggNOG" id="ENOG502QWBT">
    <property type="taxonomic scope" value="Eukaryota"/>
</dbReference>
<evidence type="ECO:0000313" key="2">
    <source>
        <dbReference type="EMBL" id="ACO69327.1"/>
    </source>
</evidence>
<dbReference type="Pfam" id="PF24104">
    <property type="entry name" value="At5g52880_ARM"/>
    <property type="match status" value="1"/>
</dbReference>